<evidence type="ECO:0000256" key="1">
    <source>
        <dbReference type="ARBA" id="ARBA00022475"/>
    </source>
</evidence>
<keyword evidence="1" id="KW-1003">Cell membrane</keyword>
<evidence type="ECO:0000313" key="7">
    <source>
        <dbReference type="EMBL" id="MBZ7987311.1"/>
    </source>
</evidence>
<dbReference type="RefSeq" id="WP_224325303.1">
    <property type="nucleotide sequence ID" value="NZ_JACGBB010000006.1"/>
</dbReference>
<reference evidence="7 8" key="1">
    <citation type="submission" date="2020-07" db="EMBL/GenBank/DDBJ databases">
        <title>Transfer of Campylobacter canadensis to the novel genus Avispirillum gen. nov., that also includes two novel species recovered from migratory waterfowl: Avispirillum anseris sp. nov. and Avispirillum brantae sp. nov.</title>
        <authorList>
            <person name="Miller W.G."/>
            <person name="Chapman M.H."/>
            <person name="Yee E."/>
            <person name="Inglis G.D."/>
        </authorList>
    </citation>
    <scope>NUCLEOTIDE SEQUENCE [LARGE SCALE GENOMIC DNA]</scope>
    <source>
        <strain evidence="7 8">L283</strain>
    </source>
</reference>
<dbReference type="Gene3D" id="3.30.420.40">
    <property type="match status" value="2"/>
</dbReference>
<name>A0ABS7WRE7_9BACT</name>
<sequence>MNILAVDLGSNEIKVAISSFDGVNIEIIKIASVKSCGIKSGKITSIEDASDAVKQAIAKAKEKLSIKIDKFVISVSNAYTESFYGNSELMLEKGAQISINDITRALENAKSTANLPKDYTAIHVLPYKFRVNNNDTVDDPLGMCASKIQLEANVIAINIDDLNNIKRILELAQISNYELVSSIYANCLYCLGKNDLENGVLIIDGGALVCDIGIYSKNSLVLSTAIPIGSMHVSKDVASLLNSNLDSADKIKTQITKYDKDAILEYTPDSTCVVERTSVEVVKKCIDMRIKESLDLIAAAVQKQIYKLFTDKQEESICTYSSVLFTGGYFKIYDISEMAYPIFGNKPIRTKIAKNKVFLDINSNDEDANKIFTNPEFTCILGLLMYANGLHTNYELALGDKIKIKHKAKDYNTIKPFANNIEKNVSENTEKKSNTADIATNKQELINEMRLEVVQKEHSDGGFFKTTWNKFIGFLEKFF</sequence>
<dbReference type="PANTHER" id="PTHR32432">
    <property type="entry name" value="CELL DIVISION PROTEIN FTSA-RELATED"/>
    <property type="match status" value="1"/>
</dbReference>
<organism evidence="7 8">
    <name type="scientific">Campylobacter canadensis</name>
    <dbReference type="NCBI Taxonomy" id="449520"/>
    <lineage>
        <taxon>Bacteria</taxon>
        <taxon>Pseudomonadati</taxon>
        <taxon>Campylobacterota</taxon>
        <taxon>Epsilonproteobacteria</taxon>
        <taxon>Campylobacterales</taxon>
        <taxon>Campylobacteraceae</taxon>
        <taxon>Campylobacter</taxon>
    </lineage>
</organism>
<evidence type="ECO:0000256" key="5">
    <source>
        <dbReference type="PIRNR" id="PIRNR003101"/>
    </source>
</evidence>
<dbReference type="InterPro" id="IPR043129">
    <property type="entry name" value="ATPase_NBD"/>
</dbReference>
<dbReference type="EMBL" id="JACGBB010000006">
    <property type="protein sequence ID" value="MBZ7987311.1"/>
    <property type="molecule type" value="Genomic_DNA"/>
</dbReference>
<accession>A0ABS7WRE7</accession>
<feature type="domain" description="SHS2" evidence="6">
    <location>
        <begin position="3"/>
        <end position="190"/>
    </location>
</feature>
<dbReference type="InterPro" id="IPR050696">
    <property type="entry name" value="FtsA/MreB"/>
</dbReference>
<proteinExistence type="inferred from homology"/>
<comment type="similarity">
    <text evidence="5">Belongs to the FtsA/MreB family.</text>
</comment>
<evidence type="ECO:0000256" key="2">
    <source>
        <dbReference type="ARBA" id="ARBA00022618"/>
    </source>
</evidence>
<comment type="caution">
    <text evidence="7">The sequence shown here is derived from an EMBL/GenBank/DDBJ whole genome shotgun (WGS) entry which is preliminary data.</text>
</comment>
<dbReference type="PANTHER" id="PTHR32432:SF4">
    <property type="entry name" value="CELL DIVISION PROTEIN FTSA"/>
    <property type="match status" value="1"/>
</dbReference>
<protein>
    <recommendedName>
        <fullName evidence="5">Cell division protein FtsA</fullName>
    </recommendedName>
</protein>
<gene>
    <name evidence="7" type="primary">ftsA</name>
    <name evidence="7" type="ORF">AVCANL283_04205</name>
</gene>
<dbReference type="SMART" id="SM00842">
    <property type="entry name" value="FtsA"/>
    <property type="match status" value="1"/>
</dbReference>
<evidence type="ECO:0000313" key="8">
    <source>
        <dbReference type="Proteomes" id="UP000786183"/>
    </source>
</evidence>
<evidence type="ECO:0000256" key="4">
    <source>
        <dbReference type="ARBA" id="ARBA00023306"/>
    </source>
</evidence>
<dbReference type="InterPro" id="IPR020823">
    <property type="entry name" value="Cell_div_FtsA"/>
</dbReference>
<dbReference type="Proteomes" id="UP000786183">
    <property type="component" value="Unassembled WGS sequence"/>
</dbReference>
<keyword evidence="4 5" id="KW-0131">Cell cycle</keyword>
<keyword evidence="8" id="KW-1185">Reference proteome</keyword>
<dbReference type="PIRSF" id="PIRSF003101">
    <property type="entry name" value="FtsA"/>
    <property type="match status" value="1"/>
</dbReference>
<keyword evidence="3" id="KW-0472">Membrane</keyword>
<comment type="subunit">
    <text evidence="5">Interacts with FtsZ.</text>
</comment>
<dbReference type="Pfam" id="PF02491">
    <property type="entry name" value="SHS2_FTSA"/>
    <property type="match status" value="1"/>
</dbReference>
<evidence type="ECO:0000259" key="6">
    <source>
        <dbReference type="SMART" id="SM00842"/>
    </source>
</evidence>
<dbReference type="SUPFAM" id="SSF53067">
    <property type="entry name" value="Actin-like ATPase domain"/>
    <property type="match status" value="2"/>
</dbReference>
<dbReference type="InterPro" id="IPR003494">
    <property type="entry name" value="SHS2_FtsA"/>
</dbReference>
<dbReference type="GO" id="GO:0051301">
    <property type="term" value="P:cell division"/>
    <property type="evidence" value="ECO:0007669"/>
    <property type="project" value="UniProtKB-KW"/>
</dbReference>
<evidence type="ECO:0000256" key="3">
    <source>
        <dbReference type="ARBA" id="ARBA00023136"/>
    </source>
</evidence>
<comment type="function">
    <text evidence="5">Cell division protein that is involved in the assembly of the Z ring. May serve as a membrane anchor for the Z ring.</text>
</comment>
<dbReference type="Gene3D" id="3.30.1490.110">
    <property type="match status" value="1"/>
</dbReference>
<dbReference type="Pfam" id="PF14450">
    <property type="entry name" value="FtsA"/>
    <property type="match status" value="1"/>
</dbReference>
<keyword evidence="2 5" id="KW-0132">Cell division</keyword>
<dbReference type="NCBIfam" id="TIGR01174">
    <property type="entry name" value="ftsA"/>
    <property type="match status" value="1"/>
</dbReference>